<feature type="non-terminal residue" evidence="2">
    <location>
        <position position="1"/>
    </location>
</feature>
<reference evidence="2" key="1">
    <citation type="submission" date="2014-05" db="EMBL/GenBank/DDBJ databases">
        <title>The transcriptome of the halophilic microalga Tetraselmis sp. GSL018 isolated from the Great Salt Lake, Utah.</title>
        <authorList>
            <person name="Jinkerson R.E."/>
            <person name="D'Adamo S."/>
            <person name="Posewitz M.C."/>
        </authorList>
    </citation>
    <scope>NUCLEOTIDE SEQUENCE</scope>
    <source>
        <strain evidence="2">GSL018</strain>
    </source>
</reference>
<accession>A0A061S4E2</accession>
<evidence type="ECO:0000313" key="2">
    <source>
        <dbReference type="EMBL" id="JAC77621.1"/>
    </source>
</evidence>
<feature type="compositionally biased region" description="Basic and acidic residues" evidence="1">
    <location>
        <begin position="27"/>
        <end position="38"/>
    </location>
</feature>
<organism evidence="2">
    <name type="scientific">Tetraselmis sp. GSL018</name>
    <dbReference type="NCBI Taxonomy" id="582737"/>
    <lineage>
        <taxon>Eukaryota</taxon>
        <taxon>Viridiplantae</taxon>
        <taxon>Chlorophyta</taxon>
        <taxon>core chlorophytes</taxon>
        <taxon>Chlorodendrophyceae</taxon>
        <taxon>Chlorodendrales</taxon>
        <taxon>Chlorodendraceae</taxon>
        <taxon>Tetraselmis</taxon>
    </lineage>
</organism>
<name>A0A061S4E2_9CHLO</name>
<dbReference type="AlphaFoldDB" id="A0A061S4E2"/>
<feature type="region of interest" description="Disordered" evidence="1">
    <location>
        <begin position="1"/>
        <end position="73"/>
    </location>
</feature>
<gene>
    <name evidence="2" type="ORF">TSPGSL018_17225</name>
</gene>
<evidence type="ECO:0000256" key="1">
    <source>
        <dbReference type="SAM" id="MobiDB-lite"/>
    </source>
</evidence>
<proteinExistence type="predicted"/>
<dbReference type="EMBL" id="GBEZ01007872">
    <property type="protein sequence ID" value="JAC77621.1"/>
    <property type="molecule type" value="Transcribed_RNA"/>
</dbReference>
<sequence length="124" mass="12988">ACAGIRGGARPFGRGVSPAPDPATASEEARRGQAEREGSPPQPRGSRSAPLFPPVPSLAGRRAKSQHQPSFHVSLPPFPAPPLAPARFGVMSSFLFPTKWEHMGCQHAPFQKAAIGTLDGTEVG</sequence>
<protein>
    <submittedName>
        <fullName evidence="2">Uncharacterized protein</fullName>
    </submittedName>
</protein>